<evidence type="ECO:0000256" key="9">
    <source>
        <dbReference type="ARBA" id="ARBA00023284"/>
    </source>
</evidence>
<dbReference type="EMBL" id="BAABJP010000020">
    <property type="protein sequence ID" value="GAA5160519.1"/>
    <property type="molecule type" value="Genomic_DNA"/>
</dbReference>
<sequence length="225" mass="24703">MYTRPDTEAETETHSPSMRPVSRMRDGSAGEAPPNPARPGVRKLAWLYVVGGGIGFVAAFALLLEKIAKLRDPGYVPSCSLNPIVSCGSVMDSPQAAAFGFPNPIIGVAAFAVVVTLGVVLLAGFEAPRWMWLGLQLGATFGVLFVHWLIYASLYRIGALCPYCMVVWAVTIPIFWYTTQHNLTRSRSKVGAALAEFHSVILLVWFLAILGLILNRFWLYWMSLL</sequence>
<evidence type="ECO:0000256" key="1">
    <source>
        <dbReference type="ARBA" id="ARBA00004141"/>
    </source>
</evidence>
<protein>
    <submittedName>
        <fullName evidence="13">Vitamin K epoxide reductase family protein</fullName>
    </submittedName>
</protein>
<reference evidence="14" key="1">
    <citation type="journal article" date="2019" name="Int. J. Syst. Evol. Microbiol.">
        <title>The Global Catalogue of Microorganisms (GCM) 10K type strain sequencing project: providing services to taxonomists for standard genome sequencing and annotation.</title>
        <authorList>
            <consortium name="The Broad Institute Genomics Platform"/>
            <consortium name="The Broad Institute Genome Sequencing Center for Infectious Disease"/>
            <person name="Wu L."/>
            <person name="Ma J."/>
        </authorList>
    </citation>
    <scope>NUCLEOTIDE SEQUENCE [LARGE SCALE GENOMIC DNA]</scope>
    <source>
        <strain evidence="14">JCM 18303</strain>
    </source>
</reference>
<evidence type="ECO:0000256" key="2">
    <source>
        <dbReference type="ARBA" id="ARBA00006214"/>
    </source>
</evidence>
<evidence type="ECO:0000256" key="3">
    <source>
        <dbReference type="ARBA" id="ARBA00022692"/>
    </source>
</evidence>
<evidence type="ECO:0000256" key="11">
    <source>
        <dbReference type="SAM" id="Phobius"/>
    </source>
</evidence>
<feature type="transmembrane region" description="Helical" evidence="11">
    <location>
        <begin position="45"/>
        <end position="64"/>
    </location>
</feature>
<evidence type="ECO:0000256" key="7">
    <source>
        <dbReference type="ARBA" id="ARBA00023136"/>
    </source>
</evidence>
<name>A0ABP9QED5_9PSEU</name>
<evidence type="ECO:0000313" key="13">
    <source>
        <dbReference type="EMBL" id="GAA5160519.1"/>
    </source>
</evidence>
<evidence type="ECO:0000313" key="14">
    <source>
        <dbReference type="Proteomes" id="UP001428817"/>
    </source>
</evidence>
<feature type="transmembrane region" description="Helical" evidence="11">
    <location>
        <begin position="130"/>
        <end position="150"/>
    </location>
</feature>
<evidence type="ECO:0000256" key="5">
    <source>
        <dbReference type="ARBA" id="ARBA00022989"/>
    </source>
</evidence>
<keyword evidence="7 11" id="KW-0472">Membrane</keyword>
<dbReference type="InterPro" id="IPR038354">
    <property type="entry name" value="VKOR_sf"/>
</dbReference>
<accession>A0ABP9QED5</accession>
<keyword evidence="14" id="KW-1185">Reference proteome</keyword>
<dbReference type="PANTHER" id="PTHR34573">
    <property type="entry name" value="VKC DOMAIN-CONTAINING PROTEIN"/>
    <property type="match status" value="1"/>
</dbReference>
<proteinExistence type="inferred from homology"/>
<dbReference type="InterPro" id="IPR041714">
    <property type="entry name" value="VKOR_Actinobacteria"/>
</dbReference>
<feature type="compositionally biased region" description="Basic and acidic residues" evidence="10">
    <location>
        <begin position="1"/>
        <end position="13"/>
    </location>
</feature>
<feature type="transmembrane region" description="Helical" evidence="11">
    <location>
        <begin position="105"/>
        <end position="124"/>
    </location>
</feature>
<feature type="domain" description="Vitamin K epoxide reductase" evidence="12">
    <location>
        <begin position="41"/>
        <end position="182"/>
    </location>
</feature>
<dbReference type="SMART" id="SM00756">
    <property type="entry name" value="VKc"/>
    <property type="match status" value="1"/>
</dbReference>
<feature type="transmembrane region" description="Helical" evidence="11">
    <location>
        <begin position="157"/>
        <end position="177"/>
    </location>
</feature>
<keyword evidence="6" id="KW-0560">Oxidoreductase</keyword>
<organism evidence="13 14">
    <name type="scientific">Pseudonocardia eucalypti</name>
    <dbReference type="NCBI Taxonomy" id="648755"/>
    <lineage>
        <taxon>Bacteria</taxon>
        <taxon>Bacillati</taxon>
        <taxon>Actinomycetota</taxon>
        <taxon>Actinomycetes</taxon>
        <taxon>Pseudonocardiales</taxon>
        <taxon>Pseudonocardiaceae</taxon>
        <taxon>Pseudonocardia</taxon>
    </lineage>
</organism>
<dbReference type="Gene3D" id="1.20.1440.130">
    <property type="entry name" value="VKOR domain"/>
    <property type="match status" value="1"/>
</dbReference>
<comment type="subcellular location">
    <subcellularLocation>
        <location evidence="1">Membrane</location>
        <topology evidence="1">Multi-pass membrane protein</topology>
    </subcellularLocation>
</comment>
<evidence type="ECO:0000259" key="12">
    <source>
        <dbReference type="SMART" id="SM00756"/>
    </source>
</evidence>
<dbReference type="InterPro" id="IPR012932">
    <property type="entry name" value="VKOR"/>
</dbReference>
<dbReference type="CDD" id="cd12922">
    <property type="entry name" value="VKOR_5"/>
    <property type="match status" value="1"/>
</dbReference>
<dbReference type="Proteomes" id="UP001428817">
    <property type="component" value="Unassembled WGS sequence"/>
</dbReference>
<evidence type="ECO:0000256" key="4">
    <source>
        <dbReference type="ARBA" id="ARBA00022719"/>
    </source>
</evidence>
<dbReference type="Pfam" id="PF07884">
    <property type="entry name" value="VKOR"/>
    <property type="match status" value="1"/>
</dbReference>
<evidence type="ECO:0000256" key="6">
    <source>
        <dbReference type="ARBA" id="ARBA00023002"/>
    </source>
</evidence>
<feature type="transmembrane region" description="Helical" evidence="11">
    <location>
        <begin position="197"/>
        <end position="219"/>
    </location>
</feature>
<keyword evidence="5 11" id="KW-1133">Transmembrane helix</keyword>
<keyword evidence="9" id="KW-0676">Redox-active center</keyword>
<dbReference type="PANTHER" id="PTHR34573:SF1">
    <property type="entry name" value="VITAMIN K EPOXIDE REDUCTASE DOMAIN-CONTAINING PROTEIN"/>
    <property type="match status" value="1"/>
</dbReference>
<keyword evidence="3 11" id="KW-0812">Transmembrane</keyword>
<comment type="caution">
    <text evidence="13">The sequence shown here is derived from an EMBL/GenBank/DDBJ whole genome shotgun (WGS) entry which is preliminary data.</text>
</comment>
<feature type="region of interest" description="Disordered" evidence="10">
    <location>
        <begin position="1"/>
        <end position="36"/>
    </location>
</feature>
<keyword evidence="4" id="KW-0874">Quinone</keyword>
<gene>
    <name evidence="13" type="ORF">GCM10023321_43340</name>
</gene>
<evidence type="ECO:0000256" key="8">
    <source>
        <dbReference type="ARBA" id="ARBA00023157"/>
    </source>
</evidence>
<comment type="similarity">
    <text evidence="2">Belongs to the VKOR family.</text>
</comment>
<evidence type="ECO:0000256" key="10">
    <source>
        <dbReference type="SAM" id="MobiDB-lite"/>
    </source>
</evidence>
<keyword evidence="8" id="KW-1015">Disulfide bond</keyword>